<proteinExistence type="inferred from homology"/>
<dbReference type="PANTHER" id="PTHR46495:SF1">
    <property type="entry name" value="DUAL SPECIFICITY PHOSPHATASE 21"/>
    <property type="match status" value="1"/>
</dbReference>
<name>A0AAW1B629_CROAD</name>
<accession>A0AAW1B629</accession>
<comment type="catalytic activity">
    <reaction evidence="13">
        <text>O-phospho-L-threonyl-[protein] + H2O = L-threonyl-[protein] + phosphate</text>
        <dbReference type="Rhea" id="RHEA:47004"/>
        <dbReference type="Rhea" id="RHEA-COMP:11060"/>
        <dbReference type="Rhea" id="RHEA-COMP:11605"/>
        <dbReference type="ChEBI" id="CHEBI:15377"/>
        <dbReference type="ChEBI" id="CHEBI:30013"/>
        <dbReference type="ChEBI" id="CHEBI:43474"/>
        <dbReference type="ChEBI" id="CHEBI:61977"/>
        <dbReference type="EC" id="3.1.3.16"/>
    </reaction>
</comment>
<evidence type="ECO:0000256" key="7">
    <source>
        <dbReference type="ARBA" id="ARBA00022801"/>
    </source>
</evidence>
<evidence type="ECO:0000256" key="1">
    <source>
        <dbReference type="ARBA" id="ARBA00004123"/>
    </source>
</evidence>
<dbReference type="InterPro" id="IPR000387">
    <property type="entry name" value="Tyr_Pase_dom"/>
</dbReference>
<evidence type="ECO:0000256" key="10">
    <source>
        <dbReference type="ARBA" id="ARBA00023136"/>
    </source>
</evidence>
<reference evidence="17 18" key="1">
    <citation type="journal article" date="2024" name="Proc. Natl. Acad. Sci. U.S.A.">
        <title>The genetic regulatory architecture and epigenomic basis for age-related changes in rattlesnake venom.</title>
        <authorList>
            <person name="Hogan M.P."/>
            <person name="Holding M.L."/>
            <person name="Nystrom G.S."/>
            <person name="Colston T.J."/>
            <person name="Bartlett D.A."/>
            <person name="Mason A.J."/>
            <person name="Ellsworth S.A."/>
            <person name="Rautsaw R.M."/>
            <person name="Lawrence K.C."/>
            <person name="Strickland J.L."/>
            <person name="He B."/>
            <person name="Fraser P."/>
            <person name="Margres M.J."/>
            <person name="Gilbert D.M."/>
            <person name="Gibbs H.L."/>
            <person name="Parkinson C.L."/>
            <person name="Rokyta D.R."/>
        </authorList>
    </citation>
    <scope>NUCLEOTIDE SEQUENCE [LARGE SCALE GENOMIC DNA]</scope>
    <source>
        <strain evidence="17">DRR0105</strain>
    </source>
</reference>
<keyword evidence="5" id="KW-0963">Cytoplasm</keyword>
<keyword evidence="6" id="KW-0999">Mitochondrion inner membrane</keyword>
<dbReference type="PANTHER" id="PTHR46495">
    <property type="entry name" value="DUAL SPECIFICITY PROTEIN PHOSPHATASE 21"/>
    <property type="match status" value="1"/>
</dbReference>
<dbReference type="AlphaFoldDB" id="A0AAW1B629"/>
<evidence type="ECO:0000256" key="2">
    <source>
        <dbReference type="ARBA" id="ARBA00004496"/>
    </source>
</evidence>
<dbReference type="EMBL" id="JAOTOJ010000008">
    <property type="protein sequence ID" value="KAK9397590.1"/>
    <property type="molecule type" value="Genomic_DNA"/>
</dbReference>
<dbReference type="PROSITE" id="PS50054">
    <property type="entry name" value="TYR_PHOSPHATASE_DUAL"/>
    <property type="match status" value="1"/>
</dbReference>
<keyword evidence="18" id="KW-1185">Reference proteome</keyword>
<evidence type="ECO:0000256" key="6">
    <source>
        <dbReference type="ARBA" id="ARBA00022792"/>
    </source>
</evidence>
<evidence type="ECO:0000259" key="16">
    <source>
        <dbReference type="PROSITE" id="PS50056"/>
    </source>
</evidence>
<evidence type="ECO:0000256" key="14">
    <source>
        <dbReference type="SAM" id="MobiDB-lite"/>
    </source>
</evidence>
<dbReference type="PROSITE" id="PS50056">
    <property type="entry name" value="TYR_PHOSPHATASE_2"/>
    <property type="match status" value="1"/>
</dbReference>
<keyword evidence="9" id="KW-0496">Mitochondrion</keyword>
<dbReference type="PRINTS" id="PR01908">
    <property type="entry name" value="ADSPHPHTASE"/>
</dbReference>
<sequence length="292" mass="32348">MGRKPRREGKIRGLFSVPPARSPPPPPRALACVTGADDSSLLRSPSPWQPFVASNARMVQPRREAIGAVYRQGSALTVVMYAEPSNMNFRNHGFFRRSPPTSVAKPSPAAGNTLSVLGGIAQISPCLYLCSGNAASNRHMVYSRAVSCIVNATMEIPNANWPDIDYVKVPVPDLPHAPLSLYFDSVADRIHQTGKKNGRTLVHCVAGVSRSASLCIAYLMKYHRLSLLDAHEWVKSRRPVVRPNVGFWRQLIEYERKLFGKNTVKMVPSPIGLIPDVYEKETRGLVPLWNLR</sequence>
<organism evidence="17 18">
    <name type="scientific">Crotalus adamanteus</name>
    <name type="common">Eastern diamondback rattlesnake</name>
    <dbReference type="NCBI Taxonomy" id="8729"/>
    <lineage>
        <taxon>Eukaryota</taxon>
        <taxon>Metazoa</taxon>
        <taxon>Chordata</taxon>
        <taxon>Craniata</taxon>
        <taxon>Vertebrata</taxon>
        <taxon>Euteleostomi</taxon>
        <taxon>Lepidosauria</taxon>
        <taxon>Squamata</taxon>
        <taxon>Bifurcata</taxon>
        <taxon>Unidentata</taxon>
        <taxon>Episquamata</taxon>
        <taxon>Toxicofera</taxon>
        <taxon>Serpentes</taxon>
        <taxon>Colubroidea</taxon>
        <taxon>Viperidae</taxon>
        <taxon>Crotalinae</taxon>
        <taxon>Crotalus</taxon>
    </lineage>
</organism>
<evidence type="ECO:0000256" key="3">
    <source>
        <dbReference type="ARBA" id="ARBA00004637"/>
    </source>
</evidence>
<dbReference type="GO" id="GO:0005634">
    <property type="term" value="C:nucleus"/>
    <property type="evidence" value="ECO:0007669"/>
    <property type="project" value="UniProtKB-SubCell"/>
</dbReference>
<keyword evidence="10" id="KW-0472">Membrane</keyword>
<evidence type="ECO:0000256" key="9">
    <source>
        <dbReference type="ARBA" id="ARBA00023128"/>
    </source>
</evidence>
<dbReference type="Proteomes" id="UP001474421">
    <property type="component" value="Unassembled WGS sequence"/>
</dbReference>
<dbReference type="GO" id="GO:0004722">
    <property type="term" value="F:protein serine/threonine phosphatase activity"/>
    <property type="evidence" value="ECO:0007669"/>
    <property type="project" value="UniProtKB-EC"/>
</dbReference>
<dbReference type="InterPro" id="IPR000340">
    <property type="entry name" value="Dual-sp_phosphatase_cat-dom"/>
</dbReference>
<dbReference type="PRINTS" id="PR01910">
    <property type="entry name" value="ADSPHPHTASEB"/>
</dbReference>
<evidence type="ECO:0000256" key="5">
    <source>
        <dbReference type="ARBA" id="ARBA00022490"/>
    </source>
</evidence>
<feature type="domain" description="Tyrosine-protein phosphatase" evidence="15">
    <location>
        <begin position="119"/>
        <end position="260"/>
    </location>
</feature>
<dbReference type="InterPro" id="IPR029021">
    <property type="entry name" value="Prot-tyrosine_phosphatase-like"/>
</dbReference>
<evidence type="ECO:0000313" key="17">
    <source>
        <dbReference type="EMBL" id="KAK9397590.1"/>
    </source>
</evidence>
<dbReference type="SUPFAM" id="SSF52799">
    <property type="entry name" value="(Phosphotyrosine protein) phosphatases II"/>
    <property type="match status" value="1"/>
</dbReference>
<comment type="caution">
    <text evidence="17">The sequence shown here is derived from an EMBL/GenBank/DDBJ whole genome shotgun (WGS) entry which is preliminary data.</text>
</comment>
<dbReference type="InterPro" id="IPR020422">
    <property type="entry name" value="TYR_PHOSPHATASE_DUAL_dom"/>
</dbReference>
<comment type="subcellular location">
    <subcellularLocation>
        <location evidence="2">Cytoplasm</location>
    </subcellularLocation>
    <subcellularLocation>
        <location evidence="3">Mitochondrion inner membrane</location>
        <topology evidence="3">Peripheral membrane protein</topology>
    </subcellularLocation>
    <subcellularLocation>
        <location evidence="1">Nucleus</location>
    </subcellularLocation>
</comment>
<evidence type="ECO:0000256" key="4">
    <source>
        <dbReference type="ARBA" id="ARBA00008601"/>
    </source>
</evidence>
<feature type="domain" description="Tyrosine specific protein phosphatases" evidence="16">
    <location>
        <begin position="181"/>
        <end position="239"/>
    </location>
</feature>
<comment type="catalytic activity">
    <reaction evidence="12">
        <text>O-phospho-L-seryl-[protein] + H2O = L-seryl-[protein] + phosphate</text>
        <dbReference type="Rhea" id="RHEA:20629"/>
        <dbReference type="Rhea" id="RHEA-COMP:9863"/>
        <dbReference type="Rhea" id="RHEA-COMP:11604"/>
        <dbReference type="ChEBI" id="CHEBI:15377"/>
        <dbReference type="ChEBI" id="CHEBI:29999"/>
        <dbReference type="ChEBI" id="CHEBI:43474"/>
        <dbReference type="ChEBI" id="CHEBI:83421"/>
        <dbReference type="EC" id="3.1.3.16"/>
    </reaction>
</comment>
<evidence type="ECO:0000256" key="13">
    <source>
        <dbReference type="ARBA" id="ARBA00048336"/>
    </source>
</evidence>
<dbReference type="GO" id="GO:0017017">
    <property type="term" value="F:MAP kinase tyrosine/serine/threonine phosphatase activity"/>
    <property type="evidence" value="ECO:0007669"/>
    <property type="project" value="InterPro"/>
</dbReference>
<dbReference type="FunFam" id="3.90.190.10:FF:000049">
    <property type="entry name" value="Dual specificity protein phosphatase 14"/>
    <property type="match status" value="1"/>
</dbReference>
<dbReference type="InterPro" id="IPR020420">
    <property type="entry name" value="Atypical_DUSP_subfamB"/>
</dbReference>
<evidence type="ECO:0000259" key="15">
    <source>
        <dbReference type="PROSITE" id="PS50054"/>
    </source>
</evidence>
<dbReference type="SMART" id="SM00195">
    <property type="entry name" value="DSPc"/>
    <property type="match status" value="1"/>
</dbReference>
<evidence type="ECO:0000313" key="18">
    <source>
        <dbReference type="Proteomes" id="UP001474421"/>
    </source>
</evidence>
<evidence type="ECO:0000256" key="11">
    <source>
        <dbReference type="ARBA" id="ARBA00023242"/>
    </source>
</evidence>
<keyword evidence="7" id="KW-0378">Hydrolase</keyword>
<dbReference type="GO" id="GO:0004725">
    <property type="term" value="F:protein tyrosine phosphatase activity"/>
    <property type="evidence" value="ECO:0007669"/>
    <property type="project" value="TreeGrafter"/>
</dbReference>
<gene>
    <name evidence="17" type="ORF">NXF25_020951</name>
</gene>
<dbReference type="GO" id="GO:0005743">
    <property type="term" value="C:mitochondrial inner membrane"/>
    <property type="evidence" value="ECO:0007669"/>
    <property type="project" value="UniProtKB-SubCell"/>
</dbReference>
<comment type="similarity">
    <text evidence="4">Belongs to the protein-tyrosine phosphatase family. Non-receptor class dual specificity subfamily.</text>
</comment>
<dbReference type="InterPro" id="IPR016130">
    <property type="entry name" value="Tyr_Pase_AS"/>
</dbReference>
<dbReference type="Pfam" id="PF00782">
    <property type="entry name" value="DSPc"/>
    <property type="match status" value="1"/>
</dbReference>
<keyword evidence="8" id="KW-0904">Protein phosphatase</keyword>
<protein>
    <submittedName>
        <fullName evidence="17">Dual specificity protein phosphatase 14-like</fullName>
    </submittedName>
</protein>
<dbReference type="Gene3D" id="3.90.190.10">
    <property type="entry name" value="Protein tyrosine phosphatase superfamily"/>
    <property type="match status" value="1"/>
</dbReference>
<keyword evidence="11" id="KW-0539">Nucleus</keyword>
<feature type="region of interest" description="Disordered" evidence="14">
    <location>
        <begin position="1"/>
        <end position="27"/>
    </location>
</feature>
<evidence type="ECO:0000256" key="8">
    <source>
        <dbReference type="ARBA" id="ARBA00022912"/>
    </source>
</evidence>
<evidence type="ECO:0000256" key="12">
    <source>
        <dbReference type="ARBA" id="ARBA00047761"/>
    </source>
</evidence>
<dbReference type="PROSITE" id="PS00383">
    <property type="entry name" value="TYR_PHOSPHATASE_1"/>
    <property type="match status" value="1"/>
</dbReference>